<feature type="domain" description="HTH luxR-type" evidence="2">
    <location>
        <begin position="184"/>
        <end position="241"/>
    </location>
</feature>
<dbReference type="Gene3D" id="1.10.10.10">
    <property type="entry name" value="Winged helix-like DNA-binding domain superfamily/Winged helix DNA-binding domain"/>
    <property type="match status" value="1"/>
</dbReference>
<feature type="compositionally biased region" description="Basic and acidic residues" evidence="1">
    <location>
        <begin position="76"/>
        <end position="85"/>
    </location>
</feature>
<dbReference type="Pfam" id="PF00196">
    <property type="entry name" value="GerE"/>
    <property type="match status" value="1"/>
</dbReference>
<dbReference type="SUPFAM" id="SSF46894">
    <property type="entry name" value="C-terminal effector domain of the bipartite response regulators"/>
    <property type="match status" value="1"/>
</dbReference>
<dbReference type="EMBL" id="BAABAA010000007">
    <property type="protein sequence ID" value="GAA3576590.1"/>
    <property type="molecule type" value="Genomic_DNA"/>
</dbReference>
<protein>
    <recommendedName>
        <fullName evidence="2">HTH luxR-type domain-containing protein</fullName>
    </recommendedName>
</protein>
<evidence type="ECO:0000313" key="3">
    <source>
        <dbReference type="EMBL" id="GAA3576590.1"/>
    </source>
</evidence>
<feature type="region of interest" description="Disordered" evidence="1">
    <location>
        <begin position="1"/>
        <end position="85"/>
    </location>
</feature>
<comment type="caution">
    <text evidence="3">The sequence shown here is derived from an EMBL/GenBank/DDBJ whole genome shotgun (WGS) entry which is preliminary data.</text>
</comment>
<keyword evidence="4" id="KW-1185">Reference proteome</keyword>
<evidence type="ECO:0000259" key="2">
    <source>
        <dbReference type="SMART" id="SM00421"/>
    </source>
</evidence>
<dbReference type="RefSeq" id="WP_344844967.1">
    <property type="nucleotide sequence ID" value="NZ_BAABAA010000007.1"/>
</dbReference>
<evidence type="ECO:0000256" key="1">
    <source>
        <dbReference type="SAM" id="MobiDB-lite"/>
    </source>
</evidence>
<sequence>MTTLQNDPLAPENRPHPNPPHLRAIPHNPPHPAQPAPHDRGPSDLYAGAPQQPRPLHRDRPRASDPYSGEQQPRALPRDHPEPRDTLTREAFALEASARERLREPLDRDLVVRKIPGREPDSRDLVVREIPGHEPDSRDLVAREMAGREPAARDLVARDSAEQEPLGRDVRSREALARIGRGAHREISHDDLQLLRLLATGLPMDSVARRLDLSERTVRRRTRAACDRLGFGTAVEAIVWAARRGLL</sequence>
<reference evidence="4" key="1">
    <citation type="journal article" date="2019" name="Int. J. Syst. Evol. Microbiol.">
        <title>The Global Catalogue of Microorganisms (GCM) 10K type strain sequencing project: providing services to taxonomists for standard genome sequencing and annotation.</title>
        <authorList>
            <consortium name="The Broad Institute Genomics Platform"/>
            <consortium name="The Broad Institute Genome Sequencing Center for Infectious Disease"/>
            <person name="Wu L."/>
            <person name="Ma J."/>
        </authorList>
    </citation>
    <scope>NUCLEOTIDE SEQUENCE [LARGE SCALE GENOMIC DNA]</scope>
    <source>
        <strain evidence="4">JCM 16928</strain>
    </source>
</reference>
<dbReference type="InterPro" id="IPR036388">
    <property type="entry name" value="WH-like_DNA-bd_sf"/>
</dbReference>
<proteinExistence type="predicted"/>
<dbReference type="Proteomes" id="UP001501222">
    <property type="component" value="Unassembled WGS sequence"/>
</dbReference>
<name>A0ABP6Y564_9ACTN</name>
<dbReference type="InterPro" id="IPR016032">
    <property type="entry name" value="Sig_transdc_resp-reg_C-effctor"/>
</dbReference>
<feature type="region of interest" description="Disordered" evidence="1">
    <location>
        <begin position="149"/>
        <end position="170"/>
    </location>
</feature>
<dbReference type="SMART" id="SM00421">
    <property type="entry name" value="HTH_LUXR"/>
    <property type="match status" value="1"/>
</dbReference>
<evidence type="ECO:0000313" key="4">
    <source>
        <dbReference type="Proteomes" id="UP001501222"/>
    </source>
</evidence>
<accession>A0ABP6Y564</accession>
<organism evidence="3 4">
    <name type="scientific">Kribbella ginsengisoli</name>
    <dbReference type="NCBI Taxonomy" id="363865"/>
    <lineage>
        <taxon>Bacteria</taxon>
        <taxon>Bacillati</taxon>
        <taxon>Actinomycetota</taxon>
        <taxon>Actinomycetes</taxon>
        <taxon>Propionibacteriales</taxon>
        <taxon>Kribbellaceae</taxon>
        <taxon>Kribbella</taxon>
    </lineage>
</organism>
<gene>
    <name evidence="3" type="ORF">GCM10022235_53040</name>
</gene>
<dbReference type="InterPro" id="IPR000792">
    <property type="entry name" value="Tscrpt_reg_LuxR_C"/>
</dbReference>